<feature type="compositionally biased region" description="Basic residues" evidence="6">
    <location>
        <begin position="1240"/>
        <end position="1249"/>
    </location>
</feature>
<sequence length="1343" mass="148425">MPPRAAKLKRLDFNEKLVQSGKGAGADGLLKRLKTLHIALKGLEQDGTDIKSLDAVRKQLINPVILHHKDRGVKAYAACCLADILRLYAPDAEYSEEELRDIFQFFIVQITQNLKYTPNTTRPLAPSKKSNANADNQTTLTGGRITEIPYYNEYVYLLDSLATIKSIVLICDLPGADDLITTYFESFVDIVRPDMSKNLIRHLSSILTEVLNETESVPSGVMESIFSQFETHGSTPDNLSFQLVVDVCNRSALKLQRPVYAHFSEIQLQHGRDPSPSDVTVLQDSHKVLLAIFRNAPTLLMNVIPLLEENLRAADEVPLRRLSTETLGIMFAERPVVSGGVVDIARGYPSTWRAWLGRKVDKALAVRLAWVEAAGGILVHQSNAREELENDLIDRIQDSEEKVRAAICKVVGSVDYETALRNVSLRLLEAVSGRMSDKKASVHTEAINALGRLWHLASSEIEAGSEEAITHFGWIPYEMLLVLFRKDATPELKSHIVSGFKTHIVPLPAKPDDEQAWVDRFLLVASHLDTSLRSTVDGADTRTDGGLDENALKSLDNMTGLVGYARGGSPYGAYIDLCEAHNGGVNESKASDNVKDKLNYVIDIISHKLFGEPEKARKDLEKFADVNEPRLYKLFKALVSRDSDLRAIVKAKNELLRRIEQSHTSILETFTTLIDAAAWNVINLSSIGPLLKRLGKADGPRSVQIKTVAARYLALIAKECAPMYHTHVATLSVSLVDKKNDKVVEIAMQGIAALTKWDKSAGPSDKKTLERAQKLAVSGTPRQAKFAARFIAYCSEELAATELVDSIWDGLQENDDETILPLLKASSELALSVPVAFETKTAEIISFILNEVMLRPSTSEEDDDGQWVSEDELDTLDRAKLLGMRVCTHRLIGWGRERNAVELIGPTVNLLSQVLQNEGRVSDDSNEGGRTRCHMRLRAAFCIIKLAHVRAFDKAISNEFPSIAEIMQDENFGVRNGMLRKLADVLRPQRLLPKWNVLPVLVAADPEPENVALGRSIMLGVVRSCASLAADVRIDRVEMPLARLLRLLAGHPSLHPDEGNEAGLRMTGQFIEMFLDCVARRDNVSLLFTIANKLKTVCVIGEDIDDDKLRLFADCANQRATADSDDETEWEREAALSPSINLWKLSEMTQILIRGRAHHHQWPLPLFPGKIRLPSDIFNNLPSPQIAQQVSRGSYLSDAVVTWARNASRKSSTASSSSRRAAGASEGRKRSRNGTNGTKAPRKKRRSSTKRNVDDDDDDEESELSDSEDEDGISRATSEEEEEEEEAVDADGDAVMGRGGRRSAKTKAKRAVARKGKGRSAATAKAAVAKTDTESELSDIGDE</sequence>
<dbReference type="GO" id="GO:0006281">
    <property type="term" value="P:DNA repair"/>
    <property type="evidence" value="ECO:0007669"/>
    <property type="project" value="TreeGrafter"/>
</dbReference>
<dbReference type="GO" id="GO:0051301">
    <property type="term" value="P:cell division"/>
    <property type="evidence" value="ECO:0007669"/>
    <property type="project" value="UniProtKB-KW"/>
</dbReference>
<organism evidence="7 8">
    <name type="scientific">Vanrija pseudolonga</name>
    <dbReference type="NCBI Taxonomy" id="143232"/>
    <lineage>
        <taxon>Eukaryota</taxon>
        <taxon>Fungi</taxon>
        <taxon>Dikarya</taxon>
        <taxon>Basidiomycota</taxon>
        <taxon>Agaricomycotina</taxon>
        <taxon>Tremellomycetes</taxon>
        <taxon>Trichosporonales</taxon>
        <taxon>Trichosporonaceae</taxon>
        <taxon>Vanrija</taxon>
    </lineage>
</organism>
<feature type="compositionally biased region" description="Low complexity" evidence="6">
    <location>
        <begin position="1206"/>
        <end position="1225"/>
    </location>
</feature>
<evidence type="ECO:0000256" key="5">
    <source>
        <dbReference type="ARBA" id="ARBA00023306"/>
    </source>
</evidence>
<protein>
    <submittedName>
        <fullName evidence="7">Sister chromatid cohesion protein pds5</fullName>
    </submittedName>
</protein>
<dbReference type="CDD" id="cd19953">
    <property type="entry name" value="PDS5"/>
    <property type="match status" value="1"/>
</dbReference>
<evidence type="ECO:0000256" key="6">
    <source>
        <dbReference type="SAM" id="MobiDB-lite"/>
    </source>
</evidence>
<reference evidence="7" key="1">
    <citation type="submission" date="2023-10" db="EMBL/GenBank/DDBJ databases">
        <authorList>
            <person name="Noh H."/>
        </authorList>
    </citation>
    <scope>NUCLEOTIDE SEQUENCE</scope>
    <source>
        <strain evidence="7">DUCC4014</strain>
    </source>
</reference>
<feature type="compositionally biased region" description="Low complexity" evidence="6">
    <location>
        <begin position="1319"/>
        <end position="1330"/>
    </location>
</feature>
<evidence type="ECO:0000256" key="4">
    <source>
        <dbReference type="ARBA" id="ARBA00023242"/>
    </source>
</evidence>
<evidence type="ECO:0000256" key="2">
    <source>
        <dbReference type="ARBA" id="ARBA00022618"/>
    </source>
</evidence>
<keyword evidence="2" id="KW-0132">Cell division</keyword>
<keyword evidence="5" id="KW-0131">Cell cycle</keyword>
<keyword evidence="3" id="KW-0498">Mitosis</keyword>
<feature type="region of interest" description="Disordered" evidence="6">
    <location>
        <begin position="119"/>
        <end position="138"/>
    </location>
</feature>
<evidence type="ECO:0000256" key="3">
    <source>
        <dbReference type="ARBA" id="ARBA00022776"/>
    </source>
</evidence>
<dbReference type="RefSeq" id="XP_062626564.1">
    <property type="nucleotide sequence ID" value="XM_062770580.1"/>
</dbReference>
<dbReference type="Pfam" id="PF20168">
    <property type="entry name" value="PDS5"/>
    <property type="match status" value="1"/>
</dbReference>
<dbReference type="GO" id="GO:0000785">
    <property type="term" value="C:chromatin"/>
    <property type="evidence" value="ECO:0007669"/>
    <property type="project" value="TreeGrafter"/>
</dbReference>
<feature type="region of interest" description="Disordered" evidence="6">
    <location>
        <begin position="1206"/>
        <end position="1343"/>
    </location>
</feature>
<proteinExistence type="predicted"/>
<evidence type="ECO:0000313" key="8">
    <source>
        <dbReference type="Proteomes" id="UP000827549"/>
    </source>
</evidence>
<keyword evidence="4" id="KW-0539">Nucleus</keyword>
<gene>
    <name evidence="7" type="primary">pds5</name>
    <name evidence="7" type="ORF">LOC62_03G004059</name>
</gene>
<dbReference type="InterPro" id="IPR016024">
    <property type="entry name" value="ARM-type_fold"/>
</dbReference>
<evidence type="ECO:0000313" key="7">
    <source>
        <dbReference type="EMBL" id="WOO80532.1"/>
    </source>
</evidence>
<evidence type="ECO:0000256" key="1">
    <source>
        <dbReference type="ARBA" id="ARBA00004123"/>
    </source>
</evidence>
<feature type="compositionally biased region" description="Basic residues" evidence="6">
    <location>
        <begin position="1299"/>
        <end position="1318"/>
    </location>
</feature>
<dbReference type="Proteomes" id="UP000827549">
    <property type="component" value="Chromosome 3"/>
</dbReference>
<dbReference type="GO" id="GO:0007064">
    <property type="term" value="P:mitotic sister chromatid cohesion"/>
    <property type="evidence" value="ECO:0007669"/>
    <property type="project" value="InterPro"/>
</dbReference>
<dbReference type="PANTHER" id="PTHR12663:SF0">
    <property type="entry name" value="PRECOCIOUS DISSOCIATION OF SISTERS 5, ISOFORM A"/>
    <property type="match status" value="1"/>
</dbReference>
<dbReference type="Gene3D" id="1.25.10.10">
    <property type="entry name" value="Leucine-rich Repeat Variant"/>
    <property type="match status" value="1"/>
</dbReference>
<comment type="subcellular location">
    <subcellularLocation>
        <location evidence="1">Nucleus</location>
    </subcellularLocation>
</comment>
<feature type="compositionally biased region" description="Acidic residues" evidence="6">
    <location>
        <begin position="1279"/>
        <end position="1292"/>
    </location>
</feature>
<dbReference type="InterPro" id="IPR011989">
    <property type="entry name" value="ARM-like"/>
</dbReference>
<dbReference type="EMBL" id="CP086716">
    <property type="protein sequence ID" value="WOO80532.1"/>
    <property type="molecule type" value="Genomic_DNA"/>
</dbReference>
<dbReference type="GO" id="GO:0005634">
    <property type="term" value="C:nucleus"/>
    <property type="evidence" value="ECO:0007669"/>
    <property type="project" value="UniProtKB-SubCell"/>
</dbReference>
<keyword evidence="8" id="KW-1185">Reference proteome</keyword>
<feature type="compositionally biased region" description="Acidic residues" evidence="6">
    <location>
        <begin position="1254"/>
        <end position="1271"/>
    </location>
</feature>
<dbReference type="SUPFAM" id="SSF48371">
    <property type="entry name" value="ARM repeat"/>
    <property type="match status" value="1"/>
</dbReference>
<name>A0AAF1BHN6_9TREE</name>
<accession>A0AAF1BHN6</accession>
<dbReference type="PANTHER" id="PTHR12663">
    <property type="entry name" value="ANDROGEN INDUCED INHIBITOR OF PROLIFERATION AS3 / PDS5-RELATED"/>
    <property type="match status" value="1"/>
</dbReference>
<dbReference type="GeneID" id="87807299"/>
<feature type="compositionally biased region" description="Acidic residues" evidence="6">
    <location>
        <begin position="1334"/>
        <end position="1343"/>
    </location>
</feature>
<dbReference type="InterPro" id="IPR039776">
    <property type="entry name" value="Pds5"/>
</dbReference>